<dbReference type="InterPro" id="IPR000073">
    <property type="entry name" value="AB_hydrolase_1"/>
</dbReference>
<organism evidence="13 14">
    <name type="scientific">Aquatica leii</name>
    <dbReference type="NCBI Taxonomy" id="1421715"/>
    <lineage>
        <taxon>Eukaryota</taxon>
        <taxon>Metazoa</taxon>
        <taxon>Ecdysozoa</taxon>
        <taxon>Arthropoda</taxon>
        <taxon>Hexapoda</taxon>
        <taxon>Insecta</taxon>
        <taxon>Pterygota</taxon>
        <taxon>Neoptera</taxon>
        <taxon>Endopterygota</taxon>
        <taxon>Coleoptera</taxon>
        <taxon>Polyphaga</taxon>
        <taxon>Elateriformia</taxon>
        <taxon>Elateroidea</taxon>
        <taxon>Lampyridae</taxon>
        <taxon>Luciolinae</taxon>
        <taxon>Aquatica</taxon>
    </lineage>
</organism>
<keyword evidence="2" id="KW-0378">Hydrolase</keyword>
<comment type="catalytic activity">
    <reaction evidence="9">
        <text>1,2-didecanoylglycerol + H2O = decanoylglycerol + decanoate + H(+)</text>
        <dbReference type="Rhea" id="RHEA:48596"/>
        <dbReference type="ChEBI" id="CHEBI:11152"/>
        <dbReference type="ChEBI" id="CHEBI:15377"/>
        <dbReference type="ChEBI" id="CHEBI:15378"/>
        <dbReference type="ChEBI" id="CHEBI:27689"/>
        <dbReference type="ChEBI" id="CHEBI:90605"/>
    </reaction>
</comment>
<evidence type="ECO:0000256" key="8">
    <source>
        <dbReference type="ARBA" id="ARBA00048283"/>
    </source>
</evidence>
<comment type="caution">
    <text evidence="13">The sequence shown here is derived from an EMBL/GenBank/DDBJ whole genome shotgun (WGS) entry which is preliminary data.</text>
</comment>
<evidence type="ECO:0000256" key="3">
    <source>
        <dbReference type="ARBA" id="ARBA00026104"/>
    </source>
</evidence>
<protein>
    <recommendedName>
        <fullName evidence="7">sn-1-specific diacylglycerol lipase ABHD11</fullName>
        <ecNumber evidence="3">3.1.1.116</ecNumber>
    </recommendedName>
    <alternativeName>
        <fullName evidence="4">Alpha/beta hydrolase domain-containing protein 11</fullName>
    </alternativeName>
</protein>
<comment type="similarity">
    <text evidence="1">Belongs to the AB hydrolase superfamily.</text>
</comment>
<comment type="catalytic activity">
    <reaction evidence="6">
        <text>a 1,3-diacyl-sn-glycerol + H2O = a 1-acyl-sn-glycerol + a fatty acid + H(+)</text>
        <dbReference type="Rhea" id="RHEA:38503"/>
        <dbReference type="ChEBI" id="CHEBI:15377"/>
        <dbReference type="ChEBI" id="CHEBI:15378"/>
        <dbReference type="ChEBI" id="CHEBI:28868"/>
        <dbReference type="ChEBI" id="CHEBI:64683"/>
        <dbReference type="ChEBI" id="CHEBI:77272"/>
    </reaction>
</comment>
<name>A0AAN7S8M3_9COLE</name>
<comment type="catalytic activity">
    <reaction evidence="8">
        <text>1-octadecanoyl-2-(4Z,7Z,10Z,13Z,16Z,19Z-docosahexaenoyl)-sn-glycerol + H2O = 2-(4Z,7Z,10Z,13Z,16Z,19Z-docosahexaenoyl)-glycerol + octadecanoate + H(+)</text>
        <dbReference type="Rhea" id="RHEA:77107"/>
        <dbReference type="ChEBI" id="CHEBI:15377"/>
        <dbReference type="ChEBI" id="CHEBI:15378"/>
        <dbReference type="ChEBI" id="CHEBI:25629"/>
        <dbReference type="ChEBI" id="CHEBI:77129"/>
        <dbReference type="ChEBI" id="CHEBI:186738"/>
    </reaction>
</comment>
<feature type="domain" description="AB hydrolase-1" evidence="12">
    <location>
        <begin position="43"/>
        <end position="157"/>
    </location>
</feature>
<dbReference type="GO" id="GO:0052689">
    <property type="term" value="F:carboxylic ester hydrolase activity"/>
    <property type="evidence" value="ECO:0007669"/>
    <property type="project" value="TreeGrafter"/>
</dbReference>
<evidence type="ECO:0000313" key="14">
    <source>
        <dbReference type="Proteomes" id="UP001353858"/>
    </source>
</evidence>
<gene>
    <name evidence="13" type="ORF">RN001_010562</name>
</gene>
<dbReference type="PANTHER" id="PTHR46118">
    <property type="entry name" value="PROTEIN ABHD11"/>
    <property type="match status" value="1"/>
</dbReference>
<sequence>MKTWLFFDRFKFFVRKNSSTSGAVKLASETYVNAQADGDVTLPVLIMHGLFGSKAVWAHIARFLAMESNPRRKIIALDARNHGDSPHTSEHSYEHMSNDLLYFMQMNKIAKATVLGHSMGGRCAMYFSLTQPDKIEKLIVCDISPINNNDSQFSTIKFQLETMNQVKFPKDVSLHEAKNDVDKQLSVKIPKPLSRQFILTNIIQNEDGSFSWRFNLPVLVQNFQQNIDQFPNVEGKVFNGPVLFLIGEESSFVP</sequence>
<dbReference type="SUPFAM" id="SSF53474">
    <property type="entry name" value="alpha/beta-Hydrolases"/>
    <property type="match status" value="1"/>
</dbReference>
<evidence type="ECO:0000256" key="7">
    <source>
        <dbReference type="ARBA" id="ARBA00044064"/>
    </source>
</evidence>
<dbReference type="PANTHER" id="PTHR46118:SF4">
    <property type="entry name" value="PROTEIN ABHD11"/>
    <property type="match status" value="1"/>
</dbReference>
<dbReference type="Proteomes" id="UP001353858">
    <property type="component" value="Unassembled WGS sequence"/>
</dbReference>
<accession>A0AAN7S8M3</accession>
<comment type="catalytic activity">
    <reaction evidence="10">
        <text>1-octadecanoyl-2-(9Z-octadecenoyl)-sn-glycerol + H2O = 2-(9Z-octadecenoyl)-glycerol + octadecanoate + H(+)</text>
        <dbReference type="Rhea" id="RHEA:77103"/>
        <dbReference type="ChEBI" id="CHEBI:15377"/>
        <dbReference type="ChEBI" id="CHEBI:15378"/>
        <dbReference type="ChEBI" id="CHEBI:25629"/>
        <dbReference type="ChEBI" id="CHEBI:73990"/>
        <dbReference type="ChEBI" id="CHEBI:75468"/>
    </reaction>
</comment>
<dbReference type="EC" id="3.1.1.116" evidence="3"/>
<dbReference type="PRINTS" id="PR00111">
    <property type="entry name" value="ABHYDROLASE"/>
</dbReference>
<comment type="catalytic activity">
    <reaction evidence="5">
        <text>a 1,2-diacyl-sn-glycerol + H2O = a 2-acylglycerol + a fatty acid + H(+)</text>
        <dbReference type="Rhea" id="RHEA:33275"/>
        <dbReference type="ChEBI" id="CHEBI:15377"/>
        <dbReference type="ChEBI" id="CHEBI:15378"/>
        <dbReference type="ChEBI" id="CHEBI:17389"/>
        <dbReference type="ChEBI" id="CHEBI:17815"/>
        <dbReference type="ChEBI" id="CHEBI:28868"/>
        <dbReference type="EC" id="3.1.1.116"/>
    </reaction>
</comment>
<dbReference type="GO" id="GO:0005739">
    <property type="term" value="C:mitochondrion"/>
    <property type="evidence" value="ECO:0007669"/>
    <property type="project" value="TreeGrafter"/>
</dbReference>
<evidence type="ECO:0000256" key="4">
    <source>
        <dbReference type="ARBA" id="ARBA00042703"/>
    </source>
</evidence>
<evidence type="ECO:0000256" key="9">
    <source>
        <dbReference type="ARBA" id="ARBA00048504"/>
    </source>
</evidence>
<dbReference type="EMBL" id="JARPUR010000004">
    <property type="protein sequence ID" value="KAK4878056.1"/>
    <property type="molecule type" value="Genomic_DNA"/>
</dbReference>
<evidence type="ECO:0000259" key="12">
    <source>
        <dbReference type="Pfam" id="PF00561"/>
    </source>
</evidence>
<evidence type="ECO:0000256" key="11">
    <source>
        <dbReference type="ARBA" id="ARBA00048919"/>
    </source>
</evidence>
<dbReference type="AlphaFoldDB" id="A0AAN7S8M3"/>
<reference evidence="14" key="1">
    <citation type="submission" date="2023-01" db="EMBL/GenBank/DDBJ databases">
        <title>Key to firefly adult light organ development and bioluminescence: homeobox transcription factors regulate luciferase expression and transportation to peroxisome.</title>
        <authorList>
            <person name="Fu X."/>
        </authorList>
    </citation>
    <scope>NUCLEOTIDE SEQUENCE [LARGE SCALE GENOMIC DNA]</scope>
</reference>
<evidence type="ECO:0000313" key="13">
    <source>
        <dbReference type="EMBL" id="KAK4878056.1"/>
    </source>
</evidence>
<dbReference type="InterPro" id="IPR029058">
    <property type="entry name" value="AB_hydrolase_fold"/>
</dbReference>
<dbReference type="Pfam" id="PF00561">
    <property type="entry name" value="Abhydrolase_1"/>
    <property type="match status" value="1"/>
</dbReference>
<dbReference type="Gene3D" id="3.40.50.1820">
    <property type="entry name" value="alpha/beta hydrolase"/>
    <property type="match status" value="1"/>
</dbReference>
<comment type="catalytic activity">
    <reaction evidence="11">
        <text>1-octadecanoyl-2-(5Z,8Z,11Z,14Z-eicosatetraenoyl)-sn-glycerol + H2O = 2-(5Z,8Z,11Z,14Z-eicosatetraenoyl)-glycerol + octadecanoate + H(+)</text>
        <dbReference type="Rhea" id="RHEA:38507"/>
        <dbReference type="ChEBI" id="CHEBI:15377"/>
        <dbReference type="ChEBI" id="CHEBI:15378"/>
        <dbReference type="ChEBI" id="CHEBI:25629"/>
        <dbReference type="ChEBI" id="CHEBI:52392"/>
        <dbReference type="ChEBI" id="CHEBI:75728"/>
    </reaction>
</comment>
<evidence type="ECO:0000256" key="10">
    <source>
        <dbReference type="ARBA" id="ARBA00048513"/>
    </source>
</evidence>
<proteinExistence type="inferred from homology"/>
<evidence type="ECO:0000256" key="2">
    <source>
        <dbReference type="ARBA" id="ARBA00022801"/>
    </source>
</evidence>
<evidence type="ECO:0000256" key="5">
    <source>
        <dbReference type="ARBA" id="ARBA00043667"/>
    </source>
</evidence>
<evidence type="ECO:0000256" key="6">
    <source>
        <dbReference type="ARBA" id="ARBA00043742"/>
    </source>
</evidence>
<keyword evidence="14" id="KW-1185">Reference proteome</keyword>
<evidence type="ECO:0000256" key="1">
    <source>
        <dbReference type="ARBA" id="ARBA00008645"/>
    </source>
</evidence>